<dbReference type="InParanoid" id="T1EIR5"/>
<feature type="chain" id="PRO_5010979891" evidence="6">
    <location>
        <begin position="26"/>
        <end position="88"/>
    </location>
</feature>
<gene>
    <name evidence="8" type="primary">20196465</name>
    <name evidence="7" type="ORF">HELRODRAFT_138084</name>
</gene>
<evidence type="ECO:0000313" key="9">
    <source>
        <dbReference type="Proteomes" id="UP000015101"/>
    </source>
</evidence>
<evidence type="ECO:0000256" key="5">
    <source>
        <dbReference type="ARBA" id="ARBA00023242"/>
    </source>
</evidence>
<keyword evidence="6" id="KW-0732">Signal</keyword>
<keyword evidence="9" id="KW-1185">Reference proteome</keyword>
<dbReference type="OrthoDB" id="2133190at2759"/>
<reference evidence="9" key="1">
    <citation type="submission" date="2012-12" db="EMBL/GenBank/DDBJ databases">
        <authorList>
            <person name="Hellsten U."/>
            <person name="Grimwood J."/>
            <person name="Chapman J.A."/>
            <person name="Shapiro H."/>
            <person name="Aerts A."/>
            <person name="Otillar R.P."/>
            <person name="Terry A.Y."/>
            <person name="Boore J.L."/>
            <person name="Simakov O."/>
            <person name="Marletaz F."/>
            <person name="Cho S.-J."/>
            <person name="Edsinger-Gonzales E."/>
            <person name="Havlak P."/>
            <person name="Kuo D.-H."/>
            <person name="Larsson T."/>
            <person name="Lv J."/>
            <person name="Arendt D."/>
            <person name="Savage R."/>
            <person name="Osoegawa K."/>
            <person name="de Jong P."/>
            <person name="Lindberg D.R."/>
            <person name="Seaver E.C."/>
            <person name="Weisblat D.A."/>
            <person name="Putnam N.H."/>
            <person name="Grigoriev I.V."/>
            <person name="Rokhsar D.S."/>
        </authorList>
    </citation>
    <scope>NUCLEOTIDE SEQUENCE</scope>
</reference>
<organism evidence="8 9">
    <name type="scientific">Helobdella robusta</name>
    <name type="common">Californian leech</name>
    <dbReference type="NCBI Taxonomy" id="6412"/>
    <lineage>
        <taxon>Eukaryota</taxon>
        <taxon>Metazoa</taxon>
        <taxon>Spiralia</taxon>
        <taxon>Lophotrochozoa</taxon>
        <taxon>Annelida</taxon>
        <taxon>Clitellata</taxon>
        <taxon>Hirudinea</taxon>
        <taxon>Rhynchobdellida</taxon>
        <taxon>Glossiphoniidae</taxon>
        <taxon>Helobdella</taxon>
    </lineage>
</organism>
<keyword evidence="2" id="KW-0805">Transcription regulation</keyword>
<dbReference type="PANTHER" id="PTHR46062:SF1">
    <property type="entry name" value="LP12374P"/>
    <property type="match status" value="1"/>
</dbReference>
<protein>
    <submittedName>
        <fullName evidence="7 8">Uncharacterized protein</fullName>
    </submittedName>
</protein>
<reference evidence="7 9" key="2">
    <citation type="journal article" date="2013" name="Nature">
        <title>Insights into bilaterian evolution from three spiralian genomes.</title>
        <authorList>
            <person name="Simakov O."/>
            <person name="Marletaz F."/>
            <person name="Cho S.J."/>
            <person name="Edsinger-Gonzales E."/>
            <person name="Havlak P."/>
            <person name="Hellsten U."/>
            <person name="Kuo D.H."/>
            <person name="Larsson T."/>
            <person name="Lv J."/>
            <person name="Arendt D."/>
            <person name="Savage R."/>
            <person name="Osoegawa K."/>
            <person name="de Jong P."/>
            <person name="Grimwood J."/>
            <person name="Chapman J.A."/>
            <person name="Shapiro H."/>
            <person name="Aerts A."/>
            <person name="Otillar R.P."/>
            <person name="Terry A.Y."/>
            <person name="Boore J.L."/>
            <person name="Grigoriev I.V."/>
            <person name="Lindberg D.R."/>
            <person name="Seaver E.C."/>
            <person name="Weisblat D.A."/>
            <person name="Putnam N.H."/>
            <person name="Rokhsar D.S."/>
        </authorList>
    </citation>
    <scope>NUCLEOTIDE SEQUENCE</scope>
</reference>
<dbReference type="eggNOG" id="KOG2588">
    <property type="taxonomic scope" value="Eukaryota"/>
</dbReference>
<name>T1EIR5_HELRO</name>
<evidence type="ECO:0000256" key="1">
    <source>
        <dbReference type="ARBA" id="ARBA00004123"/>
    </source>
</evidence>
<evidence type="ECO:0000256" key="3">
    <source>
        <dbReference type="ARBA" id="ARBA00023125"/>
    </source>
</evidence>
<dbReference type="GO" id="GO:0005634">
    <property type="term" value="C:nucleus"/>
    <property type="evidence" value="ECO:0007669"/>
    <property type="project" value="UniProtKB-SubCell"/>
</dbReference>
<sequence>VWMFNAIFTVLVVARLAMFSEPVTQSTSKSASDYWRNRRQAEICMEREDYQEAYRKLLACLKSLERPLPTSSFNLFLSLAWNSIRQML</sequence>
<dbReference type="EMBL" id="AMQM01004432">
    <property type="status" value="NOT_ANNOTATED_CDS"/>
    <property type="molecule type" value="Genomic_DNA"/>
</dbReference>
<dbReference type="RefSeq" id="XP_009017933.1">
    <property type="nucleotide sequence ID" value="XM_009019685.1"/>
</dbReference>
<keyword evidence="5" id="KW-0539">Nucleus</keyword>
<dbReference type="GO" id="GO:0003677">
    <property type="term" value="F:DNA binding"/>
    <property type="evidence" value="ECO:0007669"/>
    <property type="project" value="UniProtKB-KW"/>
</dbReference>
<keyword evidence="4" id="KW-0804">Transcription</keyword>
<evidence type="ECO:0000313" key="8">
    <source>
        <dbReference type="EnsemblMetazoa" id="HelroP138084"/>
    </source>
</evidence>
<dbReference type="CTD" id="20196465"/>
<feature type="signal peptide" evidence="6">
    <location>
        <begin position="1"/>
        <end position="25"/>
    </location>
</feature>
<dbReference type="EMBL" id="KB096551">
    <property type="protein sequence ID" value="ESO03997.1"/>
    <property type="molecule type" value="Genomic_DNA"/>
</dbReference>
<accession>T1EIR5</accession>
<dbReference type="KEGG" id="hro:HELRODRAFT_138084"/>
<evidence type="ECO:0000256" key="6">
    <source>
        <dbReference type="SAM" id="SignalP"/>
    </source>
</evidence>
<proteinExistence type="predicted"/>
<evidence type="ECO:0000313" key="7">
    <source>
        <dbReference type="EMBL" id="ESO03997.1"/>
    </source>
</evidence>
<reference evidence="8" key="3">
    <citation type="submission" date="2015-06" db="UniProtKB">
        <authorList>
            <consortium name="EnsemblMetazoa"/>
        </authorList>
    </citation>
    <scope>IDENTIFICATION</scope>
</reference>
<comment type="subcellular location">
    <subcellularLocation>
        <location evidence="1">Nucleus</location>
    </subcellularLocation>
</comment>
<evidence type="ECO:0000256" key="4">
    <source>
        <dbReference type="ARBA" id="ARBA00023163"/>
    </source>
</evidence>
<dbReference type="STRING" id="6412.T1EIR5"/>
<dbReference type="PANTHER" id="PTHR46062">
    <property type="entry name" value="STEROL REGULATORY ELEMENT-BINDING PROTEIN"/>
    <property type="match status" value="1"/>
</dbReference>
<dbReference type="HOGENOM" id="CLU_2475258_0_0_1"/>
<keyword evidence="3" id="KW-0238">DNA-binding</keyword>
<dbReference type="Proteomes" id="UP000015101">
    <property type="component" value="Unassembled WGS sequence"/>
</dbReference>
<evidence type="ECO:0000256" key="2">
    <source>
        <dbReference type="ARBA" id="ARBA00023015"/>
    </source>
</evidence>
<dbReference type="GeneID" id="20196465"/>
<dbReference type="AlphaFoldDB" id="T1EIR5"/>
<dbReference type="EnsemblMetazoa" id="HelroT138084">
    <property type="protein sequence ID" value="HelroP138084"/>
    <property type="gene ID" value="HelroG138084"/>
</dbReference>